<name>A0ABW0MSG2_9BURK</name>
<evidence type="ECO:0000259" key="2">
    <source>
        <dbReference type="SMART" id="SM00645"/>
    </source>
</evidence>
<reference evidence="4" key="1">
    <citation type="journal article" date="2019" name="Int. J. Syst. Evol. Microbiol.">
        <title>The Global Catalogue of Microorganisms (GCM) 10K type strain sequencing project: providing services to taxonomists for standard genome sequencing and annotation.</title>
        <authorList>
            <consortium name="The Broad Institute Genomics Platform"/>
            <consortium name="The Broad Institute Genome Sequencing Center for Infectious Disease"/>
            <person name="Wu L."/>
            <person name="Ma J."/>
        </authorList>
    </citation>
    <scope>NUCLEOTIDE SEQUENCE [LARGE SCALE GENOMIC DNA]</scope>
    <source>
        <strain evidence="4">CCUG 43111</strain>
    </source>
</reference>
<dbReference type="Pfam" id="PF00112">
    <property type="entry name" value="Peptidase_C1"/>
    <property type="match status" value="1"/>
</dbReference>
<dbReference type="SUPFAM" id="SSF54001">
    <property type="entry name" value="Cysteine proteinases"/>
    <property type="match status" value="1"/>
</dbReference>
<dbReference type="CDD" id="cd02248">
    <property type="entry name" value="Peptidase_C1A"/>
    <property type="match status" value="1"/>
</dbReference>
<dbReference type="SMART" id="SM00645">
    <property type="entry name" value="Pept_C1"/>
    <property type="match status" value="1"/>
</dbReference>
<dbReference type="EMBL" id="JBHSMR010000014">
    <property type="protein sequence ID" value="MFC5480580.1"/>
    <property type="molecule type" value="Genomic_DNA"/>
</dbReference>
<organism evidence="3 4">
    <name type="scientific">Massilia suwonensis</name>
    <dbReference type="NCBI Taxonomy" id="648895"/>
    <lineage>
        <taxon>Bacteria</taxon>
        <taxon>Pseudomonadati</taxon>
        <taxon>Pseudomonadota</taxon>
        <taxon>Betaproteobacteria</taxon>
        <taxon>Burkholderiales</taxon>
        <taxon>Oxalobacteraceae</taxon>
        <taxon>Telluria group</taxon>
        <taxon>Massilia</taxon>
    </lineage>
</organism>
<gene>
    <name evidence="3" type="ORF">ACFPQ5_20450</name>
</gene>
<dbReference type="InterPro" id="IPR013128">
    <property type="entry name" value="Peptidase_C1A"/>
</dbReference>
<protein>
    <submittedName>
        <fullName evidence="3">C1 family peptidase</fullName>
    </submittedName>
</protein>
<keyword evidence="4" id="KW-1185">Reference proteome</keyword>
<proteinExistence type="inferred from homology"/>
<evidence type="ECO:0000313" key="4">
    <source>
        <dbReference type="Proteomes" id="UP001596101"/>
    </source>
</evidence>
<sequence length="372" mass="41476">MATNNHISLKEIEEALSQQHDPWQAGVTSMSALMPDEQRQRLGVKPPPGELTSEQVEQQALQQRDQIRASALARGIKAPAAYDLRNVDGANFITPITDQLDCGSCVAFGTVAAVEGRLRKQRNDPALDVNLSEAHLFFVHARARGYNCDTGWWPAEAFEDFKTKGVVDEACYPYDLSKRDGSGLCSDAAQRLTRISGFTTLTGKPADIKEWLVSRGPVSACFNVYADFFSYRSGIYKHVAGELRGGHCVSIIGYNDNPGYWICKNSWGKSWGDQGFFNIAYGECAIESWQNHGADEIVNTGWQNNSRVLGLWSIDQDRNAWAYFQALGWRKISTETDAVFYQLLTDLISAKAAARPVNFYEENSVIKQVYVF</sequence>
<dbReference type="Proteomes" id="UP001596101">
    <property type="component" value="Unassembled WGS sequence"/>
</dbReference>
<comment type="caution">
    <text evidence="3">The sequence shown here is derived from an EMBL/GenBank/DDBJ whole genome shotgun (WGS) entry which is preliminary data.</text>
</comment>
<dbReference type="PANTHER" id="PTHR12411">
    <property type="entry name" value="CYSTEINE PROTEASE FAMILY C1-RELATED"/>
    <property type="match status" value="1"/>
</dbReference>
<accession>A0ABW0MSG2</accession>
<dbReference type="InterPro" id="IPR039417">
    <property type="entry name" value="Peptidase_C1A_papain-like"/>
</dbReference>
<evidence type="ECO:0000313" key="3">
    <source>
        <dbReference type="EMBL" id="MFC5480580.1"/>
    </source>
</evidence>
<dbReference type="InterPro" id="IPR038765">
    <property type="entry name" value="Papain-like_cys_pep_sf"/>
</dbReference>
<comment type="similarity">
    <text evidence="1">Belongs to the peptidase C1 family.</text>
</comment>
<dbReference type="InterPro" id="IPR000668">
    <property type="entry name" value="Peptidase_C1A_C"/>
</dbReference>
<feature type="domain" description="Peptidase C1A papain C-terminal" evidence="2">
    <location>
        <begin position="78"/>
        <end position="289"/>
    </location>
</feature>
<dbReference type="PROSITE" id="PS00640">
    <property type="entry name" value="THIOL_PROTEASE_ASN"/>
    <property type="match status" value="1"/>
</dbReference>
<evidence type="ECO:0000256" key="1">
    <source>
        <dbReference type="ARBA" id="ARBA00008455"/>
    </source>
</evidence>
<dbReference type="Gene3D" id="3.90.70.10">
    <property type="entry name" value="Cysteine proteinases"/>
    <property type="match status" value="1"/>
</dbReference>
<dbReference type="RefSeq" id="WP_379760247.1">
    <property type="nucleotide sequence ID" value="NZ_JBHSMR010000014.1"/>
</dbReference>
<dbReference type="InterPro" id="IPR025661">
    <property type="entry name" value="Pept_asp_AS"/>
</dbReference>